<dbReference type="CDD" id="cd06222">
    <property type="entry name" value="RNase_H_like"/>
    <property type="match status" value="1"/>
</dbReference>
<dbReference type="Gene3D" id="3.30.420.10">
    <property type="entry name" value="Ribonuclease H-like superfamily/Ribonuclease H"/>
    <property type="match status" value="1"/>
</dbReference>
<dbReference type="InterPro" id="IPR043502">
    <property type="entry name" value="DNA/RNA_pol_sf"/>
</dbReference>
<dbReference type="InterPro" id="IPR044730">
    <property type="entry name" value="RNase_H-like_dom_plant"/>
</dbReference>
<dbReference type="SUPFAM" id="SSF56219">
    <property type="entry name" value="DNase I-like"/>
    <property type="match status" value="1"/>
</dbReference>
<dbReference type="InterPro" id="IPR036397">
    <property type="entry name" value="RNaseH_sf"/>
</dbReference>
<dbReference type="Gene3D" id="3.60.10.10">
    <property type="entry name" value="Endonuclease/exonuclease/phosphatase"/>
    <property type="match status" value="1"/>
</dbReference>
<evidence type="ECO:0000313" key="3">
    <source>
        <dbReference type="Proteomes" id="UP001497516"/>
    </source>
</evidence>
<proteinExistence type="predicted"/>
<dbReference type="PANTHER" id="PTHR31635">
    <property type="entry name" value="REVERSE TRANSCRIPTASE DOMAIN-CONTAINING PROTEIN-RELATED"/>
    <property type="match status" value="1"/>
</dbReference>
<evidence type="ECO:0000259" key="1">
    <source>
        <dbReference type="PROSITE" id="PS50878"/>
    </source>
</evidence>
<dbReference type="Pfam" id="PF13456">
    <property type="entry name" value="RVT_3"/>
    <property type="match status" value="1"/>
</dbReference>
<dbReference type="GO" id="GO:0003676">
    <property type="term" value="F:nucleic acid binding"/>
    <property type="evidence" value="ECO:0007669"/>
    <property type="project" value="InterPro"/>
</dbReference>
<dbReference type="AlphaFoldDB" id="A0AAV2EMV8"/>
<dbReference type="InterPro" id="IPR036691">
    <property type="entry name" value="Endo/exonu/phosph_ase_sf"/>
</dbReference>
<dbReference type="InterPro" id="IPR000477">
    <property type="entry name" value="RT_dom"/>
</dbReference>
<keyword evidence="3" id="KW-1185">Reference proteome</keyword>
<protein>
    <recommendedName>
        <fullName evidence="1">Reverse transcriptase domain-containing protein</fullName>
    </recommendedName>
</protein>
<dbReference type="InterPro" id="IPR002156">
    <property type="entry name" value="RNaseH_domain"/>
</dbReference>
<dbReference type="InterPro" id="IPR012337">
    <property type="entry name" value="RNaseH-like_sf"/>
</dbReference>
<organism evidence="2 3">
    <name type="scientific">Linum trigynum</name>
    <dbReference type="NCBI Taxonomy" id="586398"/>
    <lineage>
        <taxon>Eukaryota</taxon>
        <taxon>Viridiplantae</taxon>
        <taxon>Streptophyta</taxon>
        <taxon>Embryophyta</taxon>
        <taxon>Tracheophyta</taxon>
        <taxon>Spermatophyta</taxon>
        <taxon>Magnoliopsida</taxon>
        <taxon>eudicotyledons</taxon>
        <taxon>Gunneridae</taxon>
        <taxon>Pentapetalae</taxon>
        <taxon>rosids</taxon>
        <taxon>fabids</taxon>
        <taxon>Malpighiales</taxon>
        <taxon>Linaceae</taxon>
        <taxon>Linum</taxon>
    </lineage>
</organism>
<gene>
    <name evidence="2" type="ORF">LTRI10_LOCUS28057</name>
</gene>
<accession>A0AAV2EMV8</accession>
<dbReference type="Pfam" id="PF13966">
    <property type="entry name" value="zf-RVT"/>
    <property type="match status" value="1"/>
</dbReference>
<evidence type="ECO:0000313" key="2">
    <source>
        <dbReference type="EMBL" id="CAL1387047.1"/>
    </source>
</evidence>
<dbReference type="InterPro" id="IPR026960">
    <property type="entry name" value="RVT-Znf"/>
</dbReference>
<name>A0AAV2EMV8_9ROSI</name>
<dbReference type="GO" id="GO:0004523">
    <property type="term" value="F:RNA-DNA hybrid ribonuclease activity"/>
    <property type="evidence" value="ECO:0007669"/>
    <property type="project" value="InterPro"/>
</dbReference>
<dbReference type="CDD" id="cd01650">
    <property type="entry name" value="RT_nLTR_like"/>
    <property type="match status" value="1"/>
</dbReference>
<dbReference type="EMBL" id="OZ034818">
    <property type="protein sequence ID" value="CAL1387047.1"/>
    <property type="molecule type" value="Genomic_DNA"/>
</dbReference>
<reference evidence="2 3" key="1">
    <citation type="submission" date="2024-04" db="EMBL/GenBank/DDBJ databases">
        <authorList>
            <person name="Fracassetti M."/>
        </authorList>
    </citation>
    <scope>NUCLEOTIDE SEQUENCE [LARGE SCALE GENOMIC DNA]</scope>
</reference>
<feature type="domain" description="Reverse transcriptase" evidence="1">
    <location>
        <begin position="319"/>
        <end position="601"/>
    </location>
</feature>
<dbReference type="Proteomes" id="UP001497516">
    <property type="component" value="Chromosome 5"/>
</dbReference>
<dbReference type="Pfam" id="PF00078">
    <property type="entry name" value="RVT_1"/>
    <property type="match status" value="1"/>
</dbReference>
<dbReference type="PROSITE" id="PS50878">
    <property type="entry name" value="RT_POL"/>
    <property type="match status" value="1"/>
</dbReference>
<dbReference type="PANTHER" id="PTHR31635:SF196">
    <property type="entry name" value="REVERSE TRANSCRIPTASE DOMAIN-CONTAINING PROTEIN-RELATED"/>
    <property type="match status" value="1"/>
</dbReference>
<dbReference type="SUPFAM" id="SSF53098">
    <property type="entry name" value="Ribonuclease H-like"/>
    <property type="match status" value="1"/>
</dbReference>
<dbReference type="SUPFAM" id="SSF56672">
    <property type="entry name" value="DNA/RNA polymerases"/>
    <property type="match status" value="1"/>
</dbReference>
<sequence>MGFNNALMDCGLKDLGFVGYPFTWENRKSGQNLIEERLDRAVANGKWMDMFQNAMVLHLEGVVSDHLPILIDPIGEKEEEIRWGKCFRFESFWAKDEESMEVIKEAWEEANWGTLDQSLKSCERRLKTWSEAKFGEIPRRIAQIRRSIQGMKAQNKNSSWREKKRKLELELQDLLYKNEQRWKQRSRMEWLKEGEKNTKAFHAKASERRKRNTIKKLQDEQGRVFKGQEEVTECLFQYYSKLFESKADQNCWKVIDVIEKKVTDEMNHKLLRPFTTEEIKAALFQMGATKAPGDDGFPALFFQKNWSTIAPKLTEELMEFLNGGSLPADLNRTLIALIPKVKNPTSPKEYRQISLCSVLYKILSKTIANRLKEVLNDLICEAQSAFVPGRSITDNVIAAFECFSTMKNKNKGDRGSLALKLDMAKAYDRVEWIFLERVMAKLGFDDKWIKLVMNCVSSVSYAVLVNGHKSSFFNPGRGLRQGDPLSPYLFLLCAEGLSALINKNEKERKIHGLKICNKAPVVSHLLFADDCIIFARATVEEAKILKEMLEDYEKESGQMVNLDKSEIYFSKNTLSNRRQEICQELNIKEVDKLAKYLGLPTMVGRSKKLVFSNLRDRVRNKLMNWKNKFFSEAGKEILIKSIAQAQTTYAMSVFRIPDGILDDIHSLIANFWWGQKGNERRIHWRRWEKLCKKKNQGGMGFRNLKVFNTTILAKQLWNLSLNPQSLVARLLKAKYHPKCNILEAKIGWRPSYVWRSLMGAQDLLKSGCRWRIGSGEEVYIWKDKWVPGLDNFQVFSYCPFLDWDSKVSCLIDQETRTWRRDLIEIMFSQEEQQAILDIPLTSEIVKDSLCWTGTENGKYTVRSGYDMEMNRIGEVLAGSGTEQEMNDGWKKLWGLNIPGKIKVFLWKVAHNIVPVGVKIRKKSNRRGEECPNCGMKETLKHCLVNCSWVGRIWPKTPIANLFYMDDSLSCKEWIFKVIKEAKEGEIERFCSLLWFFWKERNNCLFNSKMLQEWEVFTKADDFIQDYIAVQGKDNNRRREVNRRNCRWEKPQEGMFKLNTDAGCSGKGEVGLGFIIRDWNGKVMLAGSRTLKANWSSEIAEGMATQFGLKEAKEKGLRGIQVESDCQRLINCLKGKENSRTEVDSICRNVVSIGLEVNVAEWSFVYREANGAAHLLAHFFPFNIIRSEIWQDCIPSLLADVIAAEADL</sequence>